<organism evidence="2">
    <name type="scientific">Schistosoma kisumuensis</name>
    <dbReference type="NCBI Taxonomy" id="646316"/>
    <lineage>
        <taxon>Eukaryota</taxon>
        <taxon>Metazoa</taxon>
        <taxon>Spiralia</taxon>
        <taxon>Lophotrochozoa</taxon>
        <taxon>Platyhelminthes</taxon>
        <taxon>Trematoda</taxon>
        <taxon>Digenea</taxon>
        <taxon>Strigeidida</taxon>
        <taxon>Schistosomatoidea</taxon>
        <taxon>Schistosomatidae</taxon>
        <taxon>Schistosoma</taxon>
    </lineage>
</organism>
<evidence type="ECO:0000256" key="1">
    <source>
        <dbReference type="SAM" id="Phobius"/>
    </source>
</evidence>
<protein>
    <submittedName>
        <fullName evidence="2">NADH dehydrogenase subunit 6</fullName>
    </submittedName>
</protein>
<keyword evidence="1" id="KW-0472">Membrane</keyword>
<feature type="transmembrane region" description="Helical" evidence="1">
    <location>
        <begin position="126"/>
        <end position="147"/>
    </location>
</feature>
<geneLocation type="mitochondrion" evidence="2"/>
<name>C5IDT8_9TREM</name>
<keyword evidence="1" id="KW-0812">Transmembrane</keyword>
<gene>
    <name evidence="2" type="primary">nad6</name>
</gene>
<proteinExistence type="predicted"/>
<accession>C5IDT8</accession>
<keyword evidence="2" id="KW-0496">Mitochondrion</keyword>
<feature type="transmembrane region" description="Helical" evidence="1">
    <location>
        <begin position="6"/>
        <end position="23"/>
    </location>
</feature>
<dbReference type="AlphaFoldDB" id="C5IDT8"/>
<reference evidence="2" key="1">
    <citation type="journal article" date="2009" name="Parasitology">
        <title>Schistosoma kisumuensis n. sp. (Digenea: Schistosomatidae) from murid rodents in the Lake Victoria Basin, Kenya and its phylogenetic position within the S. haematobium species group.</title>
        <authorList>
            <person name="Hanelt B."/>
            <person name="Brant S.V."/>
            <person name="Steinauer M.L."/>
            <person name="Maina G.M."/>
            <person name="Kinuthia J.M."/>
            <person name="Agola L.E."/>
            <person name="Mwangi I.N."/>
            <person name="Mungai B.N."/>
            <person name="Mutuku M.W."/>
            <person name="Mkoji G.M."/>
            <person name="Loker E.S."/>
        </authorList>
    </citation>
    <scope>NUCLEOTIDE SEQUENCE</scope>
</reference>
<feature type="transmembrane region" description="Helical" evidence="1">
    <location>
        <begin position="51"/>
        <end position="71"/>
    </location>
</feature>
<keyword evidence="1" id="KW-1133">Transmembrane helix</keyword>
<dbReference type="EMBL" id="FJ897163">
    <property type="protein sequence ID" value="ACR50712.1"/>
    <property type="molecule type" value="Genomic_DNA"/>
</dbReference>
<sequence length="157" mass="18454">MLIIYNVLNILISLIVVIFTFNCNSLFRSVLILINSFIVSLRVYAETGFSWYFLLFVLVYVGGIYIILIYISMVLPNFSLFNVSFISYFFVFGFLFVIWFYLSHSSILSYNWKIECSFYLCNNIEILVYIFLCIILMISLAFVNFIVSAMVDNSHFR</sequence>
<dbReference type="EMBL" id="FJ897162">
    <property type="protein sequence ID" value="ACR50711.1"/>
    <property type="molecule type" value="Genomic_DNA"/>
</dbReference>
<feature type="transmembrane region" description="Helical" evidence="1">
    <location>
        <begin position="78"/>
        <end position="102"/>
    </location>
</feature>
<evidence type="ECO:0000313" key="2">
    <source>
        <dbReference type="EMBL" id="ACR50710.1"/>
    </source>
</evidence>
<dbReference type="EMBL" id="FJ897161">
    <property type="protein sequence ID" value="ACR50710.1"/>
    <property type="molecule type" value="Genomic_DNA"/>
</dbReference>